<gene>
    <name evidence="1" type="ORF">DWV00_22530</name>
</gene>
<organism evidence="1 2">
    <name type="scientific">Trinickia dinghuensis</name>
    <dbReference type="NCBI Taxonomy" id="2291023"/>
    <lineage>
        <taxon>Bacteria</taxon>
        <taxon>Pseudomonadati</taxon>
        <taxon>Pseudomonadota</taxon>
        <taxon>Betaproteobacteria</taxon>
        <taxon>Burkholderiales</taxon>
        <taxon>Burkholderiaceae</taxon>
        <taxon>Trinickia</taxon>
    </lineage>
</organism>
<keyword evidence="2" id="KW-1185">Reference proteome</keyword>
<dbReference type="Proteomes" id="UP000256838">
    <property type="component" value="Unassembled WGS sequence"/>
</dbReference>
<name>A0A3D8JUL6_9BURK</name>
<evidence type="ECO:0000313" key="2">
    <source>
        <dbReference type="Proteomes" id="UP000256838"/>
    </source>
</evidence>
<dbReference type="OrthoDB" id="7220054at2"/>
<dbReference type="NCBIfam" id="TIGR02532">
    <property type="entry name" value="IV_pilin_GFxxxE"/>
    <property type="match status" value="1"/>
</dbReference>
<sequence length="560" mass="58261">MKDARIRASLRQNLRRNRQSRPRDRERGFTMIEALAALAVAAIMIAGFAAMVNSSLDDTRAQQAALYQSEMTAAATRLIQQNYTALASQVSATTPAVAALTGTTYKLSNYLPSSVQNVNAYGQTPCLLIYGTSTPGALQGLLVTEGGGTIPDGQLGYIAANSGAGGGSIQAINTPAGEAKGAYGSWALTAPNPAGVSCSGTKTNVGHLASLIYYNGTQAQNADYLYRVAVPGDAAANTMQVPIVLQQAVADYTSCSQPGSIAADSLGNVLNCDAESQQWTPQASFHWREPVADAQSLPTPANAGDVRMTLATNRAYTYNGATNAWQALAVDEAGNLALGNAQTAGTPCTPTSNTTLVSTDSKGRVLSCQADSTSSTGASWQTQSEVVPGMTLVACQLIMQNPGANDYPSCAPQQSFNYTGSPYAYNGTNGTYSYIYTKSVTLIKPGIIVAIGWAHLNDGVCGSKPGHAAQISQQVDVFDGNGNDITHTESQGPTLVDDSGGINNSIATAASPGTYSVRFTTNWATYAAIGTPWSSSYCAQDGSTIQNTPVAAGWAINTYY</sequence>
<dbReference type="InterPro" id="IPR012902">
    <property type="entry name" value="N_methyl_site"/>
</dbReference>
<dbReference type="EMBL" id="QRGA01000013">
    <property type="protein sequence ID" value="RDU96768.1"/>
    <property type="molecule type" value="Genomic_DNA"/>
</dbReference>
<dbReference type="AlphaFoldDB" id="A0A3D8JUL6"/>
<comment type="caution">
    <text evidence="1">The sequence shown here is derived from an EMBL/GenBank/DDBJ whole genome shotgun (WGS) entry which is preliminary data.</text>
</comment>
<reference evidence="1 2" key="1">
    <citation type="submission" date="2018-08" db="EMBL/GenBank/DDBJ databases">
        <title>Paraburkholderia sp. DHOM06 isolated from forest soil.</title>
        <authorList>
            <person name="Gao Z.-H."/>
            <person name="Qiu L.-H."/>
        </authorList>
    </citation>
    <scope>NUCLEOTIDE SEQUENCE [LARGE SCALE GENOMIC DNA]</scope>
    <source>
        <strain evidence="1 2">DHOM06</strain>
    </source>
</reference>
<dbReference type="Pfam" id="PF07963">
    <property type="entry name" value="N_methyl"/>
    <property type="match status" value="1"/>
</dbReference>
<proteinExistence type="predicted"/>
<protein>
    <submittedName>
        <fullName evidence="1">Prepilin-type N-terminal cleavage/methylation domain-containing protein</fullName>
    </submittedName>
</protein>
<evidence type="ECO:0000313" key="1">
    <source>
        <dbReference type="EMBL" id="RDU96768.1"/>
    </source>
</evidence>
<accession>A0A3D8JUL6</accession>